<dbReference type="RefSeq" id="WP_169680599.1">
    <property type="nucleotide sequence ID" value="NZ_JABBNU010000005.1"/>
</dbReference>
<evidence type="ECO:0000313" key="2">
    <source>
        <dbReference type="EMBL" id="NMM48553.1"/>
    </source>
</evidence>
<reference evidence="2 3" key="1">
    <citation type="submission" date="2020-04" db="EMBL/GenBank/DDBJ databases">
        <title>Flammeovirgaceae bacterium KN852 isolated from deep sea.</title>
        <authorList>
            <person name="Zhang D.-C."/>
        </authorList>
    </citation>
    <scope>NUCLEOTIDE SEQUENCE [LARGE SCALE GENOMIC DNA]</scope>
    <source>
        <strain evidence="2 3">KN852</strain>
    </source>
</reference>
<dbReference type="Proteomes" id="UP000559010">
    <property type="component" value="Unassembled WGS sequence"/>
</dbReference>
<comment type="caution">
    <text evidence="2">The sequence shown here is derived from an EMBL/GenBank/DDBJ whole genome shotgun (WGS) entry which is preliminary data.</text>
</comment>
<evidence type="ECO:0000313" key="3">
    <source>
        <dbReference type="Proteomes" id="UP000559010"/>
    </source>
</evidence>
<keyword evidence="1" id="KW-0812">Transmembrane</keyword>
<gene>
    <name evidence="2" type="ORF">HH304_09095</name>
</gene>
<name>A0A848IVP3_9BACT</name>
<protein>
    <submittedName>
        <fullName evidence="2">Uncharacterized protein</fullName>
    </submittedName>
</protein>
<dbReference type="AlphaFoldDB" id="A0A848IVP3"/>
<dbReference type="EMBL" id="JABBNU010000005">
    <property type="protein sequence ID" value="NMM48553.1"/>
    <property type="molecule type" value="Genomic_DNA"/>
</dbReference>
<sequence>MDIKEKAKGQLEKRVLDIENFIAKKGVGSSYLNKAHRIQRNVNLAIAAGAILTIAGVTIWSLWTRHEDA</sequence>
<organism evidence="2 3">
    <name type="scientific">Marinigracilibium pacificum</name>
    <dbReference type="NCBI Taxonomy" id="2729599"/>
    <lineage>
        <taxon>Bacteria</taxon>
        <taxon>Pseudomonadati</taxon>
        <taxon>Bacteroidota</taxon>
        <taxon>Cytophagia</taxon>
        <taxon>Cytophagales</taxon>
        <taxon>Flammeovirgaceae</taxon>
        <taxon>Marinigracilibium</taxon>
    </lineage>
</organism>
<keyword evidence="1" id="KW-1133">Transmembrane helix</keyword>
<keyword evidence="3" id="KW-1185">Reference proteome</keyword>
<accession>A0A848IVP3</accession>
<feature type="transmembrane region" description="Helical" evidence="1">
    <location>
        <begin position="42"/>
        <end position="63"/>
    </location>
</feature>
<keyword evidence="1" id="KW-0472">Membrane</keyword>
<proteinExistence type="predicted"/>
<evidence type="ECO:0000256" key="1">
    <source>
        <dbReference type="SAM" id="Phobius"/>
    </source>
</evidence>